<keyword evidence="7" id="KW-1185">Reference proteome</keyword>
<evidence type="ECO:0000256" key="5">
    <source>
        <dbReference type="RuleBase" id="RU003799"/>
    </source>
</evidence>
<proteinExistence type="inferred from homology"/>
<dbReference type="GO" id="GO:0046872">
    <property type="term" value="F:metal ion binding"/>
    <property type="evidence" value="ECO:0007669"/>
    <property type="project" value="UniProtKB-KW"/>
</dbReference>
<feature type="non-terminal residue" evidence="6">
    <location>
        <position position="1"/>
    </location>
</feature>
<name>A0ABD0R6Z8_CIRMR</name>
<evidence type="ECO:0000256" key="4">
    <source>
        <dbReference type="ARBA" id="ARBA00023004"/>
    </source>
</evidence>
<evidence type="ECO:0000256" key="1">
    <source>
        <dbReference type="ARBA" id="ARBA00001954"/>
    </source>
</evidence>
<dbReference type="AlphaFoldDB" id="A0ABD0R6Z8"/>
<comment type="similarity">
    <text evidence="2 5">Belongs to the carotenoid oxygenase family.</text>
</comment>
<comment type="cofactor">
    <cofactor evidence="1">
        <name>Fe(2+)</name>
        <dbReference type="ChEBI" id="CHEBI:29033"/>
    </cofactor>
</comment>
<accession>A0ABD0R6Z8</accession>
<organism evidence="6 7">
    <name type="scientific">Cirrhinus mrigala</name>
    <name type="common">Mrigala</name>
    <dbReference type="NCBI Taxonomy" id="683832"/>
    <lineage>
        <taxon>Eukaryota</taxon>
        <taxon>Metazoa</taxon>
        <taxon>Chordata</taxon>
        <taxon>Craniata</taxon>
        <taxon>Vertebrata</taxon>
        <taxon>Euteleostomi</taxon>
        <taxon>Actinopterygii</taxon>
        <taxon>Neopterygii</taxon>
        <taxon>Teleostei</taxon>
        <taxon>Ostariophysi</taxon>
        <taxon>Cypriniformes</taxon>
        <taxon>Cyprinidae</taxon>
        <taxon>Labeoninae</taxon>
        <taxon>Labeonini</taxon>
        <taxon>Cirrhinus</taxon>
    </lineage>
</organism>
<evidence type="ECO:0000256" key="3">
    <source>
        <dbReference type="ARBA" id="ARBA00022723"/>
    </source>
</evidence>
<comment type="caution">
    <text evidence="6">The sequence shown here is derived from an EMBL/GenBank/DDBJ whole genome shotgun (WGS) entry which is preliminary data.</text>
</comment>
<dbReference type="Proteomes" id="UP001529510">
    <property type="component" value="Unassembled WGS sequence"/>
</dbReference>
<keyword evidence="3" id="KW-0479">Metal-binding</keyword>
<evidence type="ECO:0000256" key="2">
    <source>
        <dbReference type="ARBA" id="ARBA00006787"/>
    </source>
</evidence>
<reference evidence="6 7" key="1">
    <citation type="submission" date="2024-05" db="EMBL/GenBank/DDBJ databases">
        <title>Genome sequencing and assembly of Indian major carp, Cirrhinus mrigala (Hamilton, 1822).</title>
        <authorList>
            <person name="Mohindra V."/>
            <person name="Chowdhury L.M."/>
            <person name="Lal K."/>
            <person name="Jena J.K."/>
        </authorList>
    </citation>
    <scope>NUCLEOTIDE SEQUENCE [LARGE SCALE GENOMIC DNA]</scope>
    <source>
        <strain evidence="6">CM1030</strain>
        <tissue evidence="6">Blood</tissue>
    </source>
</reference>
<dbReference type="EMBL" id="JAMKFB020000005">
    <property type="protein sequence ID" value="KAL0193445.1"/>
    <property type="molecule type" value="Genomic_DNA"/>
</dbReference>
<feature type="non-terminal residue" evidence="6">
    <location>
        <position position="61"/>
    </location>
</feature>
<evidence type="ECO:0000313" key="6">
    <source>
        <dbReference type="EMBL" id="KAL0193445.1"/>
    </source>
</evidence>
<dbReference type="Pfam" id="PF03055">
    <property type="entry name" value="RPE65"/>
    <property type="match status" value="1"/>
</dbReference>
<keyword evidence="4" id="KW-0408">Iron</keyword>
<gene>
    <name evidence="6" type="ORF">M9458_011741</name>
</gene>
<sequence length="61" mass="7246">VFCTFEDLHGEDLIDYGGLEFPHINYAKYNTKPYRYYYGCGFRHLVGNSLIKMDLESKKFK</sequence>
<protein>
    <submittedName>
        <fullName evidence="6">Uncharacterized protein</fullName>
    </submittedName>
</protein>
<evidence type="ECO:0000313" key="7">
    <source>
        <dbReference type="Proteomes" id="UP001529510"/>
    </source>
</evidence>
<dbReference type="InterPro" id="IPR004294">
    <property type="entry name" value="Carotenoid_Oase"/>
</dbReference>